<protein>
    <submittedName>
        <fullName evidence="3">Methyltransferase</fullName>
    </submittedName>
</protein>
<dbReference type="Proteomes" id="UP000799779">
    <property type="component" value="Unassembled WGS sequence"/>
</dbReference>
<evidence type="ECO:0000256" key="1">
    <source>
        <dbReference type="ARBA" id="ARBA00023002"/>
    </source>
</evidence>
<dbReference type="PANTHER" id="PTHR34598:SF3">
    <property type="entry name" value="OXIDOREDUCTASE AN1597"/>
    <property type="match status" value="1"/>
</dbReference>
<dbReference type="PANTHER" id="PTHR34598">
    <property type="entry name" value="BLL6449 PROTEIN"/>
    <property type="match status" value="1"/>
</dbReference>
<keyword evidence="3" id="KW-0489">Methyltransferase</keyword>
<dbReference type="GO" id="GO:0008168">
    <property type="term" value="F:methyltransferase activity"/>
    <property type="evidence" value="ECO:0007669"/>
    <property type="project" value="UniProtKB-KW"/>
</dbReference>
<dbReference type="OrthoDB" id="412788at2759"/>
<evidence type="ECO:0000256" key="2">
    <source>
        <dbReference type="ARBA" id="ARBA00023604"/>
    </source>
</evidence>
<dbReference type="AlphaFoldDB" id="A0A6A5WKP0"/>
<gene>
    <name evidence="3" type="ORF">P154DRAFT_546921</name>
</gene>
<organism evidence="3 4">
    <name type="scientific">Amniculicola lignicola CBS 123094</name>
    <dbReference type="NCBI Taxonomy" id="1392246"/>
    <lineage>
        <taxon>Eukaryota</taxon>
        <taxon>Fungi</taxon>
        <taxon>Dikarya</taxon>
        <taxon>Ascomycota</taxon>
        <taxon>Pezizomycotina</taxon>
        <taxon>Dothideomycetes</taxon>
        <taxon>Pleosporomycetidae</taxon>
        <taxon>Pleosporales</taxon>
        <taxon>Amniculicolaceae</taxon>
        <taxon>Amniculicola</taxon>
    </lineage>
</organism>
<dbReference type="NCBIfam" id="NF041278">
    <property type="entry name" value="CmcJ_NvfI_EfuI"/>
    <property type="match status" value="1"/>
</dbReference>
<reference evidence="3" key="1">
    <citation type="journal article" date="2020" name="Stud. Mycol.">
        <title>101 Dothideomycetes genomes: a test case for predicting lifestyles and emergence of pathogens.</title>
        <authorList>
            <person name="Haridas S."/>
            <person name="Albert R."/>
            <person name="Binder M."/>
            <person name="Bloem J."/>
            <person name="Labutti K."/>
            <person name="Salamov A."/>
            <person name="Andreopoulos B."/>
            <person name="Baker S."/>
            <person name="Barry K."/>
            <person name="Bills G."/>
            <person name="Bluhm B."/>
            <person name="Cannon C."/>
            <person name="Castanera R."/>
            <person name="Culley D."/>
            <person name="Daum C."/>
            <person name="Ezra D."/>
            <person name="Gonzalez J."/>
            <person name="Henrissat B."/>
            <person name="Kuo A."/>
            <person name="Liang C."/>
            <person name="Lipzen A."/>
            <person name="Lutzoni F."/>
            <person name="Magnuson J."/>
            <person name="Mondo S."/>
            <person name="Nolan M."/>
            <person name="Ohm R."/>
            <person name="Pangilinan J."/>
            <person name="Park H.-J."/>
            <person name="Ramirez L."/>
            <person name="Alfaro M."/>
            <person name="Sun H."/>
            <person name="Tritt A."/>
            <person name="Yoshinaga Y."/>
            <person name="Zwiers L.-H."/>
            <person name="Turgeon B."/>
            <person name="Goodwin S."/>
            <person name="Spatafora J."/>
            <person name="Crous P."/>
            <person name="Grigoriev I."/>
        </authorList>
    </citation>
    <scope>NUCLEOTIDE SEQUENCE</scope>
    <source>
        <strain evidence="3">CBS 123094</strain>
    </source>
</reference>
<dbReference type="InterPro" id="IPR044053">
    <property type="entry name" value="AsaB-like"/>
</dbReference>
<evidence type="ECO:0000313" key="4">
    <source>
        <dbReference type="Proteomes" id="UP000799779"/>
    </source>
</evidence>
<sequence>MRFLEPWDPSRGNPYIRISPDEGYDRMNFKWEDYKVHIHDARSMKDHFMLDTHGFAYYDDQISPELVGLLRQNEKDTVRELYYPQVENLVKRATGATRVIIFDHTQRKRRLELDNQSNDDGKEQPATMVHCDQSVKGAIRRLRLNIGPREDIETVLKSRVQMINVWRPLTEPVQDWPLATMDYQTAKETDMHPCDLLKGVSEERGQTATFTQAEDQKWYYLSNQKSNEVTMIKIWDTLDGASKFCAHAAFNHPSAPVDATPRESVEVRCLVIHEPADAWFSTCEQCTSGTHLPGE</sequence>
<accession>A0A6A5WKP0</accession>
<dbReference type="EMBL" id="ML977605">
    <property type="protein sequence ID" value="KAF1998236.1"/>
    <property type="molecule type" value="Genomic_DNA"/>
</dbReference>
<comment type="similarity">
    <text evidence="2">Belongs to the asaB hydroxylase/desaturase family.</text>
</comment>
<keyword evidence="3" id="KW-0808">Transferase</keyword>
<dbReference type="GO" id="GO:0016491">
    <property type="term" value="F:oxidoreductase activity"/>
    <property type="evidence" value="ECO:0007669"/>
    <property type="project" value="UniProtKB-KW"/>
</dbReference>
<dbReference type="GO" id="GO:0032259">
    <property type="term" value="P:methylation"/>
    <property type="evidence" value="ECO:0007669"/>
    <property type="project" value="UniProtKB-KW"/>
</dbReference>
<evidence type="ECO:0000313" key="3">
    <source>
        <dbReference type="EMBL" id="KAF1998236.1"/>
    </source>
</evidence>
<name>A0A6A5WKP0_9PLEO</name>
<proteinExistence type="inferred from homology"/>
<keyword evidence="4" id="KW-1185">Reference proteome</keyword>
<keyword evidence="1" id="KW-0560">Oxidoreductase</keyword>